<dbReference type="RefSeq" id="WP_038413271.1">
    <property type="nucleotide sequence ID" value="NZ_CP009455.1"/>
</dbReference>
<accession>A0A089WVR0</accession>
<dbReference type="eggNOG" id="COG3516">
    <property type="taxonomic scope" value="Bacteria"/>
</dbReference>
<dbReference type="AlphaFoldDB" id="A0A089WVR0"/>
<dbReference type="InterPro" id="IPR008312">
    <property type="entry name" value="T6SS_TssB1"/>
</dbReference>
<reference evidence="2 3" key="1">
    <citation type="submission" date="2014-09" db="EMBL/GenBank/DDBJ databases">
        <authorList>
            <person name="Chan K.-G."/>
        </authorList>
    </citation>
    <scope>NUCLEOTIDE SEQUENCE [LARGE SCALE GENOMIC DNA]</scope>
    <source>
        <strain evidence="2 3">ND07</strain>
    </source>
</reference>
<dbReference type="PIRSF" id="PIRSF028301">
    <property type="entry name" value="UCP028301"/>
    <property type="match status" value="1"/>
</dbReference>
<dbReference type="EMBL" id="CP009455">
    <property type="protein sequence ID" value="AIR90647.1"/>
    <property type="molecule type" value="Genomic_DNA"/>
</dbReference>
<feature type="region of interest" description="Disordered" evidence="1">
    <location>
        <begin position="154"/>
        <end position="175"/>
    </location>
</feature>
<protein>
    <submittedName>
        <fullName evidence="2">Type VI secretion protein</fullName>
    </submittedName>
</protein>
<dbReference type="Proteomes" id="UP000029493">
    <property type="component" value="Chromosome"/>
</dbReference>
<evidence type="ECO:0000313" key="2">
    <source>
        <dbReference type="EMBL" id="AIR90647.1"/>
    </source>
</evidence>
<dbReference type="OrthoDB" id="9789942at2"/>
<dbReference type="STRING" id="157783.LK03_15810"/>
<dbReference type="PANTHER" id="PTHR35850:SF2">
    <property type="entry name" value="TYPE VI SECRETION SYSTEM CONTRACTILE SHEATH SMALL SUBUNIT"/>
    <property type="match status" value="1"/>
</dbReference>
<dbReference type="NCBIfam" id="TIGR03358">
    <property type="entry name" value="VI_chp_5"/>
    <property type="match status" value="1"/>
</dbReference>
<dbReference type="Pfam" id="PF05591">
    <property type="entry name" value="T6SS_VipA"/>
    <property type="match status" value="1"/>
</dbReference>
<name>A0A089WVR0_9PSED</name>
<evidence type="ECO:0000313" key="3">
    <source>
        <dbReference type="Proteomes" id="UP000029493"/>
    </source>
</evidence>
<feature type="compositionally biased region" description="Acidic residues" evidence="1">
    <location>
        <begin position="164"/>
        <end position="175"/>
    </location>
</feature>
<organism evidence="2 3">
    <name type="scientific">Pseudomonas cremoricolorata</name>
    <dbReference type="NCBI Taxonomy" id="157783"/>
    <lineage>
        <taxon>Bacteria</taxon>
        <taxon>Pseudomonadati</taxon>
        <taxon>Pseudomonadota</taxon>
        <taxon>Gammaproteobacteria</taxon>
        <taxon>Pseudomonadales</taxon>
        <taxon>Pseudomonadaceae</taxon>
        <taxon>Pseudomonas</taxon>
    </lineage>
</organism>
<proteinExistence type="predicted"/>
<dbReference type="PANTHER" id="PTHR35850">
    <property type="entry name" value="CYTOPLASMIC PROTEIN-RELATED"/>
    <property type="match status" value="1"/>
</dbReference>
<evidence type="ECO:0000256" key="1">
    <source>
        <dbReference type="SAM" id="MobiDB-lite"/>
    </source>
</evidence>
<sequence>MAKNLGSVAPKERINIKYVPATGDEQAEIELPHKVLVLGDFGLNDHRALEDRPVMRIDKHTFNNVLSDAEVTLAMSVPSMLDPAPGAELAVALQLRSISDFGPDRIAHQVPELNKLLELREALVALKGPLGNAPAFRKQLQHLLSNEQARKQLAKELEQALEAPNEDQDSGESHA</sequence>
<dbReference type="KEGG" id="psw:LK03_15810"/>
<keyword evidence="3" id="KW-1185">Reference proteome</keyword>
<gene>
    <name evidence="2" type="ORF">LK03_15810</name>
</gene>